<evidence type="ECO:0000313" key="3">
    <source>
        <dbReference type="Proteomes" id="UP001150238"/>
    </source>
</evidence>
<feature type="region of interest" description="Disordered" evidence="1">
    <location>
        <begin position="47"/>
        <end position="67"/>
    </location>
</feature>
<evidence type="ECO:0000313" key="2">
    <source>
        <dbReference type="EMBL" id="KAJ4466941.1"/>
    </source>
</evidence>
<dbReference type="EMBL" id="JANVFS010000043">
    <property type="protein sequence ID" value="KAJ4466941.1"/>
    <property type="molecule type" value="Genomic_DNA"/>
</dbReference>
<comment type="caution">
    <text evidence="2">The sequence shown here is derived from an EMBL/GenBank/DDBJ whole genome shotgun (WGS) entry which is preliminary data.</text>
</comment>
<feature type="compositionally biased region" description="Polar residues" evidence="1">
    <location>
        <begin position="52"/>
        <end position="67"/>
    </location>
</feature>
<proteinExistence type="predicted"/>
<name>A0A9W8ZUX7_9AGAR</name>
<evidence type="ECO:0000256" key="1">
    <source>
        <dbReference type="SAM" id="MobiDB-lite"/>
    </source>
</evidence>
<organism evidence="2 3">
    <name type="scientific">Lentinula lateritia</name>
    <dbReference type="NCBI Taxonomy" id="40482"/>
    <lineage>
        <taxon>Eukaryota</taxon>
        <taxon>Fungi</taxon>
        <taxon>Dikarya</taxon>
        <taxon>Basidiomycota</taxon>
        <taxon>Agaricomycotina</taxon>
        <taxon>Agaricomycetes</taxon>
        <taxon>Agaricomycetidae</taxon>
        <taxon>Agaricales</taxon>
        <taxon>Marasmiineae</taxon>
        <taxon>Omphalotaceae</taxon>
        <taxon>Lentinula</taxon>
    </lineage>
</organism>
<reference evidence="2" key="1">
    <citation type="submission" date="2022-08" db="EMBL/GenBank/DDBJ databases">
        <authorList>
            <consortium name="DOE Joint Genome Institute"/>
            <person name="Min B."/>
            <person name="Riley R."/>
            <person name="Sierra-Patev S."/>
            <person name="Naranjo-Ortiz M."/>
            <person name="Looney B."/>
            <person name="Konkel Z."/>
            <person name="Slot J.C."/>
            <person name="Sakamoto Y."/>
            <person name="Steenwyk J.L."/>
            <person name="Rokas A."/>
            <person name="Carro J."/>
            <person name="Camarero S."/>
            <person name="Ferreira P."/>
            <person name="Molpeceres G."/>
            <person name="Ruiz-Duenas F.J."/>
            <person name="Serrano A."/>
            <person name="Henrissat B."/>
            <person name="Drula E."/>
            <person name="Hughes K.W."/>
            <person name="Mata J.L."/>
            <person name="Ishikawa N.K."/>
            <person name="Vargas-Isla R."/>
            <person name="Ushijima S."/>
            <person name="Smith C.A."/>
            <person name="Ahrendt S."/>
            <person name="Andreopoulos W."/>
            <person name="He G."/>
            <person name="Labutti K."/>
            <person name="Lipzen A."/>
            <person name="Ng V."/>
            <person name="Sandor L."/>
            <person name="Barry K."/>
            <person name="Martinez A.T."/>
            <person name="Xiao Y."/>
            <person name="Gibbons J.G."/>
            <person name="Terashima K."/>
            <person name="Hibbett D.S."/>
            <person name="Grigoriev I.V."/>
        </authorList>
    </citation>
    <scope>NUCLEOTIDE SEQUENCE</scope>
    <source>
        <strain evidence="2">Sp2 HRB7682 ss15</strain>
    </source>
</reference>
<accession>A0A9W8ZUX7</accession>
<sequence>MPSYFPSTPITSLRLCKISQTSASSAIPRLLSRIKNLASRCSLSKLRPRSRSMATTTVPNRSSYRTTVPSSQAMVTFTSFGIYNLEAGSSEVIGTNDPTNREPTHDARPKEPQSRQSTHIQDTQDSKQHCSNPPAPASQLAKKILARPPSLNGPPGPPIPMKFVVLAPIATEADAEDASDDSVSDAGVSTSTASLSSSTCRTSGDDNSEMDEPTLRPLTVPPWHMKSRRPNVCATAATSLEPHPPYTALDGPMRFPF</sequence>
<feature type="region of interest" description="Disordered" evidence="1">
    <location>
        <begin position="174"/>
        <end position="226"/>
    </location>
</feature>
<dbReference type="AlphaFoldDB" id="A0A9W8ZUX7"/>
<feature type="region of interest" description="Disordered" evidence="1">
    <location>
        <begin position="90"/>
        <end position="138"/>
    </location>
</feature>
<feature type="compositionally biased region" description="Basic and acidic residues" evidence="1">
    <location>
        <begin position="99"/>
        <end position="113"/>
    </location>
</feature>
<dbReference type="Proteomes" id="UP001150238">
    <property type="component" value="Unassembled WGS sequence"/>
</dbReference>
<feature type="compositionally biased region" description="Acidic residues" evidence="1">
    <location>
        <begin position="174"/>
        <end position="183"/>
    </location>
</feature>
<feature type="compositionally biased region" description="Low complexity" evidence="1">
    <location>
        <begin position="184"/>
        <end position="202"/>
    </location>
</feature>
<gene>
    <name evidence="2" type="ORF">C8J55DRAFT_526795</name>
</gene>
<reference evidence="2" key="2">
    <citation type="journal article" date="2023" name="Proc. Natl. Acad. Sci. U.S.A.">
        <title>A global phylogenomic analysis of the shiitake genus Lentinula.</title>
        <authorList>
            <person name="Sierra-Patev S."/>
            <person name="Min B."/>
            <person name="Naranjo-Ortiz M."/>
            <person name="Looney B."/>
            <person name="Konkel Z."/>
            <person name="Slot J.C."/>
            <person name="Sakamoto Y."/>
            <person name="Steenwyk J.L."/>
            <person name="Rokas A."/>
            <person name="Carro J."/>
            <person name="Camarero S."/>
            <person name="Ferreira P."/>
            <person name="Molpeceres G."/>
            <person name="Ruiz-Duenas F.J."/>
            <person name="Serrano A."/>
            <person name="Henrissat B."/>
            <person name="Drula E."/>
            <person name="Hughes K.W."/>
            <person name="Mata J.L."/>
            <person name="Ishikawa N.K."/>
            <person name="Vargas-Isla R."/>
            <person name="Ushijima S."/>
            <person name="Smith C.A."/>
            <person name="Donoghue J."/>
            <person name="Ahrendt S."/>
            <person name="Andreopoulos W."/>
            <person name="He G."/>
            <person name="LaButti K."/>
            <person name="Lipzen A."/>
            <person name="Ng V."/>
            <person name="Riley R."/>
            <person name="Sandor L."/>
            <person name="Barry K."/>
            <person name="Martinez A.T."/>
            <person name="Xiao Y."/>
            <person name="Gibbons J.G."/>
            <person name="Terashima K."/>
            <person name="Grigoriev I.V."/>
            <person name="Hibbett D."/>
        </authorList>
    </citation>
    <scope>NUCLEOTIDE SEQUENCE</scope>
    <source>
        <strain evidence="2">Sp2 HRB7682 ss15</strain>
    </source>
</reference>
<protein>
    <submittedName>
        <fullName evidence="2">Uncharacterized protein</fullName>
    </submittedName>
</protein>